<dbReference type="Gene3D" id="3.40.50.720">
    <property type="entry name" value="NAD(P)-binding Rossmann-like Domain"/>
    <property type="match status" value="1"/>
</dbReference>
<sequence>MKNILIIGAYSAIASATARMWAEKKARFFLVGRDGEKLKQTGEDLAARGATSFYTHTMDVNDTDAHALMLEKAFFELGQVDLVLLAHGTLPDQLACEGDVKVTMEALATNGMSTLSLLTAISPMMEKQGSGCMAVISSVAALRGRPSNYVYGSAKALVETFCEGLRARLFQSGVHLLLIRPGFVDTPMTKDLSLPGLLLVTPERVAKDIIRAVDNKKETIFTPWFWRWIMLIIRSIPSPLFKRFRSYAVEF</sequence>
<dbReference type="InterPro" id="IPR036291">
    <property type="entry name" value="NAD(P)-bd_dom_sf"/>
</dbReference>
<dbReference type="Proteomes" id="UP000321899">
    <property type="component" value="Unassembled WGS sequence"/>
</dbReference>
<dbReference type="InterPro" id="IPR002347">
    <property type="entry name" value="SDR_fam"/>
</dbReference>
<evidence type="ECO:0000256" key="1">
    <source>
        <dbReference type="ARBA" id="ARBA00006484"/>
    </source>
</evidence>
<dbReference type="EMBL" id="VDMB01000002">
    <property type="protein sequence ID" value="TYT75949.1"/>
    <property type="molecule type" value="Genomic_DNA"/>
</dbReference>
<dbReference type="NCBIfam" id="NF005489">
    <property type="entry name" value="PRK07102.1"/>
    <property type="match status" value="1"/>
</dbReference>
<gene>
    <name evidence="3" type="ORF">FIM25_03380</name>
</gene>
<dbReference type="Pfam" id="PF00106">
    <property type="entry name" value="adh_short"/>
    <property type="match status" value="1"/>
</dbReference>
<dbReference type="SUPFAM" id="SSF51735">
    <property type="entry name" value="NAD(P)-binding Rossmann-fold domains"/>
    <property type="match status" value="1"/>
</dbReference>
<dbReference type="PANTHER" id="PTHR44196">
    <property type="entry name" value="DEHYDROGENASE/REDUCTASE SDR FAMILY MEMBER 7B"/>
    <property type="match status" value="1"/>
</dbReference>
<dbReference type="GO" id="GO:0016020">
    <property type="term" value="C:membrane"/>
    <property type="evidence" value="ECO:0007669"/>
    <property type="project" value="TreeGrafter"/>
</dbReference>
<dbReference type="PANTHER" id="PTHR44196:SF1">
    <property type="entry name" value="DEHYDROGENASE_REDUCTASE SDR FAMILY MEMBER 7B"/>
    <property type="match status" value="1"/>
</dbReference>
<dbReference type="PRINTS" id="PR00081">
    <property type="entry name" value="GDHRDH"/>
</dbReference>
<evidence type="ECO:0000256" key="2">
    <source>
        <dbReference type="ARBA" id="ARBA00023002"/>
    </source>
</evidence>
<protein>
    <submittedName>
        <fullName evidence="3">SDR family oxidoreductase</fullName>
    </submittedName>
</protein>
<evidence type="ECO:0000313" key="4">
    <source>
        <dbReference type="Proteomes" id="UP000321899"/>
    </source>
</evidence>
<dbReference type="OrthoDB" id="9804952at2"/>
<keyword evidence="2" id="KW-0560">Oxidoreductase</keyword>
<dbReference type="GO" id="GO:0016491">
    <property type="term" value="F:oxidoreductase activity"/>
    <property type="evidence" value="ECO:0007669"/>
    <property type="project" value="UniProtKB-KW"/>
</dbReference>
<reference evidence="3 4" key="1">
    <citation type="submission" date="2019-06" db="EMBL/GenBank/DDBJ databases">
        <title>Desulfobotulus mexicanus sp. nov., a novel sulfate-reducing bacterium isolated from the sediment of an alkaline crater lake in Mexico.</title>
        <authorList>
            <person name="Hirschler-Rea A."/>
        </authorList>
    </citation>
    <scope>NUCLEOTIDE SEQUENCE [LARGE SCALE GENOMIC DNA]</scope>
    <source>
        <strain evidence="3 4">PAR22N</strain>
    </source>
</reference>
<comment type="caution">
    <text evidence="3">The sequence shown here is derived from an EMBL/GenBank/DDBJ whole genome shotgun (WGS) entry which is preliminary data.</text>
</comment>
<dbReference type="RefSeq" id="WP_139446289.1">
    <property type="nucleotide sequence ID" value="NZ_VDMB01000002.1"/>
</dbReference>
<dbReference type="AlphaFoldDB" id="A0A5Q4VE25"/>
<comment type="similarity">
    <text evidence="1">Belongs to the short-chain dehydrogenases/reductases (SDR) family.</text>
</comment>
<accession>A0A5Q4VE25</accession>
<keyword evidence="4" id="KW-1185">Reference proteome</keyword>
<evidence type="ECO:0000313" key="3">
    <source>
        <dbReference type="EMBL" id="TYT75949.1"/>
    </source>
</evidence>
<organism evidence="3 4">
    <name type="scientific">Desulfobotulus mexicanus</name>
    <dbReference type="NCBI Taxonomy" id="2586642"/>
    <lineage>
        <taxon>Bacteria</taxon>
        <taxon>Pseudomonadati</taxon>
        <taxon>Thermodesulfobacteriota</taxon>
        <taxon>Desulfobacteria</taxon>
        <taxon>Desulfobacterales</taxon>
        <taxon>Desulfobacteraceae</taxon>
        <taxon>Desulfobotulus</taxon>
    </lineage>
</organism>
<proteinExistence type="inferred from homology"/>
<name>A0A5Q4VE25_9BACT</name>